<name>A0A6J4R1T1_9ACTN</name>
<organism evidence="3">
    <name type="scientific">uncultured Rubrobacteraceae bacterium</name>
    <dbReference type="NCBI Taxonomy" id="349277"/>
    <lineage>
        <taxon>Bacteria</taxon>
        <taxon>Bacillati</taxon>
        <taxon>Actinomycetota</taxon>
        <taxon>Rubrobacteria</taxon>
        <taxon>Rubrobacterales</taxon>
        <taxon>Rubrobacteraceae</taxon>
        <taxon>environmental samples</taxon>
    </lineage>
</organism>
<keyword evidence="2" id="KW-0472">Membrane</keyword>
<gene>
    <name evidence="3" type="ORF">AVDCRST_MAG02-1962</name>
</gene>
<feature type="transmembrane region" description="Helical" evidence="2">
    <location>
        <begin position="24"/>
        <end position="47"/>
    </location>
</feature>
<evidence type="ECO:0000256" key="1">
    <source>
        <dbReference type="SAM" id="MobiDB-lite"/>
    </source>
</evidence>
<keyword evidence="2" id="KW-0812">Transmembrane</keyword>
<protein>
    <submittedName>
        <fullName evidence="3">Type IV pilus biogenesis protein PilN</fullName>
    </submittedName>
</protein>
<dbReference type="EMBL" id="CADCVH010000063">
    <property type="protein sequence ID" value="CAA9458824.1"/>
    <property type="molecule type" value="Genomic_DNA"/>
</dbReference>
<proteinExistence type="predicted"/>
<keyword evidence="2" id="KW-1133">Transmembrane helix</keyword>
<feature type="region of interest" description="Disordered" evidence="1">
    <location>
        <begin position="212"/>
        <end position="246"/>
    </location>
</feature>
<reference evidence="3" key="1">
    <citation type="submission" date="2020-02" db="EMBL/GenBank/DDBJ databases">
        <authorList>
            <person name="Meier V. D."/>
        </authorList>
    </citation>
    <scope>NUCLEOTIDE SEQUENCE</scope>
    <source>
        <strain evidence="3">AVDCRST_MAG02</strain>
    </source>
</reference>
<feature type="compositionally biased region" description="Low complexity" evidence="1">
    <location>
        <begin position="215"/>
        <end position="228"/>
    </location>
</feature>
<sequence length="246" mass="26552">MRRVNLLLPEDRGGRVEGLPGGTVGLLLVAGAAVLLLFVGVYLVFLLRLNAVEDEVAVLDGRISERDARLEELSPYRDLRARLDEKKPVADGIFRTRFPWDDFLQGLAFVVPETTALRTLTGEAAPVDVEAPTEEPLDPPGAVTFTGVALPEYQNVADFVVRMNNLEHLSNAQLNTAELDRQTFVEPAIEFEVASELVTVPGERGTEVRIEGGDPAEVAEAPEPIEVARSGSVSADQYAGDPPAAP</sequence>
<evidence type="ECO:0000256" key="2">
    <source>
        <dbReference type="SAM" id="Phobius"/>
    </source>
</evidence>
<dbReference type="AlphaFoldDB" id="A0A6J4R1T1"/>
<evidence type="ECO:0000313" key="3">
    <source>
        <dbReference type="EMBL" id="CAA9458824.1"/>
    </source>
</evidence>
<accession>A0A6J4R1T1</accession>